<evidence type="ECO:0000256" key="1">
    <source>
        <dbReference type="ARBA" id="ARBA00004123"/>
    </source>
</evidence>
<keyword evidence="3" id="KW-0805">Transcription regulation</keyword>
<sequence>MFCYFITEPDENEKPRAEVQSDMKKVEIEFAQMRDQFYREQIGELEKEVDMINQGTHHELISRMKEIEQKKKRRLEIAESRKRYQVIHCQKQYEEAEYMAECEFMSDKFETKRKKLDDMESRKWQMIREKNRLDVLGRIECSGPDHNQLAHRKNSLDKSEIDEDLILLGIAREDEAQAVATLSSSLSPKINTISGPPILDSCNNTSLSEADNDIYAEGDKFLYFGRWFTKGDQVLISDSSGGRYTAKFVTATESEVVIQRPDGSKTRLQMNLLKEGKHQIRLKES</sequence>
<dbReference type="VEuPathDB" id="FungiDB:RhiirA1_439204"/>
<reference evidence="7 8" key="2">
    <citation type="submission" date="2017-10" db="EMBL/GenBank/DDBJ databases">
        <title>Extensive intraspecific genome diversity in a model arbuscular mycorrhizal fungus.</title>
        <authorList>
            <person name="Chen E.C.H."/>
            <person name="Morin E."/>
            <person name="Baudet D."/>
            <person name="Noel J."/>
            <person name="Ndikumana S."/>
            <person name="Charron P."/>
            <person name="St-Onge C."/>
            <person name="Giorgi J."/>
            <person name="Grigoriev I.V."/>
            <person name="Roux C."/>
            <person name="Martin F.M."/>
            <person name="Corradi N."/>
        </authorList>
    </citation>
    <scope>NUCLEOTIDE SEQUENCE [LARGE SCALE GENOMIC DNA]</scope>
    <source>
        <strain evidence="7 8">C2</strain>
    </source>
</reference>
<dbReference type="Proteomes" id="UP000233469">
    <property type="component" value="Unassembled WGS sequence"/>
</dbReference>
<keyword evidence="2" id="KW-0678">Repressor</keyword>
<keyword evidence="5" id="KW-0539">Nucleus</keyword>
<evidence type="ECO:0000313" key="8">
    <source>
        <dbReference type="Proteomes" id="UP000233469"/>
    </source>
</evidence>
<dbReference type="VEuPathDB" id="FungiDB:RhiirFUN_018855"/>
<comment type="caution">
    <text evidence="7">The sequence shown here is derived from an EMBL/GenBank/DDBJ whole genome shotgun (WGS) entry which is preliminary data.</text>
</comment>
<reference evidence="7 8" key="1">
    <citation type="submission" date="2016-04" db="EMBL/GenBank/DDBJ databases">
        <title>Genome analyses suggest a sexual origin of heterokaryosis in a supposedly ancient asexual fungus.</title>
        <authorList>
            <person name="Ropars J."/>
            <person name="Sedzielewska K."/>
            <person name="Noel J."/>
            <person name="Charron P."/>
            <person name="Farinelli L."/>
            <person name="Marton T."/>
            <person name="Kruger M."/>
            <person name="Pelin A."/>
            <person name="Brachmann A."/>
            <person name="Corradi N."/>
        </authorList>
    </citation>
    <scope>NUCLEOTIDE SEQUENCE [LARGE SCALE GENOMIC DNA]</scope>
    <source>
        <strain evidence="7 8">C2</strain>
    </source>
</reference>
<dbReference type="AlphaFoldDB" id="A0A2N1N0M3"/>
<comment type="subcellular location">
    <subcellularLocation>
        <location evidence="1">Nucleus</location>
    </subcellularLocation>
</comment>
<dbReference type="SMART" id="SM01401">
    <property type="entry name" value="Sds3"/>
    <property type="match status" value="1"/>
</dbReference>
<protein>
    <submittedName>
        <fullName evidence="7">Uncharacterized protein</fullName>
    </submittedName>
</protein>
<dbReference type="GO" id="GO:0005654">
    <property type="term" value="C:nucleoplasm"/>
    <property type="evidence" value="ECO:0007669"/>
    <property type="project" value="UniProtKB-ARBA"/>
</dbReference>
<evidence type="ECO:0000256" key="5">
    <source>
        <dbReference type="ARBA" id="ARBA00023242"/>
    </source>
</evidence>
<dbReference type="Pfam" id="PF08598">
    <property type="entry name" value="Sds3"/>
    <property type="match status" value="1"/>
</dbReference>
<evidence type="ECO:0000256" key="6">
    <source>
        <dbReference type="SAM" id="Coils"/>
    </source>
</evidence>
<dbReference type="VEuPathDB" id="FungiDB:FUN_019967"/>
<dbReference type="GO" id="GO:0010468">
    <property type="term" value="P:regulation of gene expression"/>
    <property type="evidence" value="ECO:0007669"/>
    <property type="project" value="UniProtKB-ARBA"/>
</dbReference>
<organism evidence="7 8">
    <name type="scientific">Rhizophagus irregularis</name>
    <dbReference type="NCBI Taxonomy" id="588596"/>
    <lineage>
        <taxon>Eukaryota</taxon>
        <taxon>Fungi</taxon>
        <taxon>Fungi incertae sedis</taxon>
        <taxon>Mucoromycota</taxon>
        <taxon>Glomeromycotina</taxon>
        <taxon>Glomeromycetes</taxon>
        <taxon>Glomerales</taxon>
        <taxon>Glomeraceae</taxon>
        <taxon>Rhizophagus</taxon>
    </lineage>
</organism>
<name>A0A2N1N0M3_9GLOM</name>
<proteinExistence type="predicted"/>
<dbReference type="Gene3D" id="1.20.5.1500">
    <property type="match status" value="1"/>
</dbReference>
<evidence type="ECO:0000313" key="7">
    <source>
        <dbReference type="EMBL" id="PKK67445.1"/>
    </source>
</evidence>
<gene>
    <name evidence="7" type="ORF">RhiirC2_783498</name>
</gene>
<keyword evidence="6" id="KW-0175">Coiled coil</keyword>
<evidence type="ECO:0000256" key="2">
    <source>
        <dbReference type="ARBA" id="ARBA00022491"/>
    </source>
</evidence>
<evidence type="ECO:0000256" key="4">
    <source>
        <dbReference type="ARBA" id="ARBA00023163"/>
    </source>
</evidence>
<dbReference type="InterPro" id="IPR013907">
    <property type="entry name" value="Sds3"/>
</dbReference>
<dbReference type="PANTHER" id="PTHR21964">
    <property type="entry name" value="BREAST CANCER METASTASIS-SUPPRESSOR 1"/>
    <property type="match status" value="1"/>
</dbReference>
<evidence type="ECO:0000256" key="3">
    <source>
        <dbReference type="ARBA" id="ARBA00023015"/>
    </source>
</evidence>
<keyword evidence="4" id="KW-0804">Transcription</keyword>
<dbReference type="EMBL" id="LLXL01000959">
    <property type="protein sequence ID" value="PKK67445.1"/>
    <property type="molecule type" value="Genomic_DNA"/>
</dbReference>
<accession>A0A2N1N0M3</accession>
<feature type="coiled-coil region" evidence="6">
    <location>
        <begin position="16"/>
        <end position="48"/>
    </location>
</feature>